<evidence type="ECO:0000313" key="1">
    <source>
        <dbReference type="EMBL" id="SUI68421.1"/>
    </source>
</evidence>
<protein>
    <submittedName>
        <fullName evidence="1">Sulfur carrier protein ThiS</fullName>
    </submittedName>
</protein>
<dbReference type="OrthoDB" id="6388078at2"/>
<dbReference type="EMBL" id="UGYV01000001">
    <property type="protein sequence ID" value="SUI68421.1"/>
    <property type="molecule type" value="Genomic_DNA"/>
</dbReference>
<dbReference type="STRING" id="365591.SAMN05421840_11170"/>
<proteinExistence type="predicted"/>
<organism evidence="1 2">
    <name type="scientific">Shewanella morhuae</name>
    <dbReference type="NCBI Taxonomy" id="365591"/>
    <lineage>
        <taxon>Bacteria</taxon>
        <taxon>Pseudomonadati</taxon>
        <taxon>Pseudomonadota</taxon>
        <taxon>Gammaproteobacteria</taxon>
        <taxon>Alteromonadales</taxon>
        <taxon>Shewanellaceae</taxon>
        <taxon>Shewanella</taxon>
    </lineage>
</organism>
<name>A0A1N6YZX7_9GAMM</name>
<dbReference type="Pfam" id="PF02597">
    <property type="entry name" value="ThiS"/>
    <property type="match status" value="1"/>
</dbReference>
<dbReference type="PANTHER" id="PTHR34472">
    <property type="entry name" value="SULFUR CARRIER PROTEIN THIS"/>
    <property type="match status" value="1"/>
</dbReference>
<dbReference type="Proteomes" id="UP000255061">
    <property type="component" value="Unassembled WGS sequence"/>
</dbReference>
<dbReference type="SUPFAM" id="SSF54285">
    <property type="entry name" value="MoaD/ThiS"/>
    <property type="match status" value="1"/>
</dbReference>
<dbReference type="InterPro" id="IPR003749">
    <property type="entry name" value="ThiS/MoaD-like"/>
</dbReference>
<dbReference type="InterPro" id="IPR012675">
    <property type="entry name" value="Beta-grasp_dom_sf"/>
</dbReference>
<sequence>MILIHINNVAQSLTQPTSLAELILAQNIALDSIALVLNTQVVPRNRWQTILCQHEDKLELFSAVAGG</sequence>
<gene>
    <name evidence="1" type="ORF">NCTC10736_01073</name>
</gene>
<dbReference type="CDD" id="cd00565">
    <property type="entry name" value="Ubl_ThiS"/>
    <property type="match status" value="1"/>
</dbReference>
<dbReference type="AlphaFoldDB" id="A0A1N6YZX7"/>
<evidence type="ECO:0000313" key="2">
    <source>
        <dbReference type="Proteomes" id="UP000255061"/>
    </source>
</evidence>
<dbReference type="Gene3D" id="3.10.20.30">
    <property type="match status" value="1"/>
</dbReference>
<reference evidence="1 2" key="1">
    <citation type="submission" date="2018-06" db="EMBL/GenBank/DDBJ databases">
        <authorList>
            <consortium name="Pathogen Informatics"/>
            <person name="Doyle S."/>
        </authorList>
    </citation>
    <scope>NUCLEOTIDE SEQUENCE [LARGE SCALE GENOMIC DNA]</scope>
    <source>
        <strain evidence="1 2">NCTC10736</strain>
    </source>
</reference>
<dbReference type="NCBIfam" id="TIGR01683">
    <property type="entry name" value="thiS"/>
    <property type="match status" value="1"/>
</dbReference>
<accession>A0A379ZUA5</accession>
<accession>A0A1N6YZX7</accession>
<dbReference type="RefSeq" id="WP_076500453.1">
    <property type="nucleotide sequence ID" value="NZ_BPFE01000029.1"/>
</dbReference>
<dbReference type="PANTHER" id="PTHR34472:SF1">
    <property type="entry name" value="SULFUR CARRIER PROTEIN THIS"/>
    <property type="match status" value="1"/>
</dbReference>
<dbReference type="InterPro" id="IPR010035">
    <property type="entry name" value="Thi_S"/>
</dbReference>
<dbReference type="InterPro" id="IPR016155">
    <property type="entry name" value="Mopterin_synth/thiamin_S_b"/>
</dbReference>